<dbReference type="PANTHER" id="PTHR32319:SF0">
    <property type="entry name" value="BACTERIAL HEMOLYSIN-LIKE PROTEIN"/>
    <property type="match status" value="1"/>
</dbReference>
<dbReference type="Gene3D" id="3.40.50.150">
    <property type="entry name" value="Vaccinia Virus protein VP39"/>
    <property type="match status" value="1"/>
</dbReference>
<dbReference type="InterPro" id="IPR002877">
    <property type="entry name" value="RNA_MeTrfase_FtsJ_dom"/>
</dbReference>
<dbReference type="SUPFAM" id="SSF53335">
    <property type="entry name" value="S-adenosyl-L-methionine-dependent methyltransferases"/>
    <property type="match status" value="1"/>
</dbReference>
<dbReference type="InterPro" id="IPR047048">
    <property type="entry name" value="TlyA"/>
</dbReference>
<dbReference type="PANTHER" id="PTHR32319">
    <property type="entry name" value="BACTERIAL HEMOLYSIN-LIKE PROTEIN"/>
    <property type="match status" value="1"/>
</dbReference>
<gene>
    <name evidence="3" type="ORF">LCGC14_0225670</name>
</gene>
<dbReference type="GO" id="GO:0032259">
    <property type="term" value="P:methylation"/>
    <property type="evidence" value="ECO:0007669"/>
    <property type="project" value="InterPro"/>
</dbReference>
<proteinExistence type="predicted"/>
<dbReference type="CDD" id="cd02440">
    <property type="entry name" value="AdoMet_MTases"/>
    <property type="match status" value="1"/>
</dbReference>
<dbReference type="GO" id="GO:0008168">
    <property type="term" value="F:methyltransferase activity"/>
    <property type="evidence" value="ECO:0007669"/>
    <property type="project" value="InterPro"/>
</dbReference>
<evidence type="ECO:0000259" key="2">
    <source>
        <dbReference type="Pfam" id="PF01728"/>
    </source>
</evidence>
<dbReference type="EMBL" id="LAZR01000108">
    <property type="protein sequence ID" value="KKN90624.1"/>
    <property type="molecule type" value="Genomic_DNA"/>
</dbReference>
<sequence>MMTHSDPYVSRGGDKLAAALEAFGIDPTGLVCADFGANVGGFTDCLLRRGAAKVYAIDTGYGELAWTLRKHPRVVVMERTNALHCEIPEPVDLVAADMAWTPQAYILPAAVRWLKPGGRVLSLLKCYYEQAKRERPARGRRRAPLTDQQAADVCRNVCKDLHAAGFDLRALARSPLRGKGNNVEYWLWASGGPAGARPRAGGDKK</sequence>
<dbReference type="Pfam" id="PF01728">
    <property type="entry name" value="FtsJ"/>
    <property type="match status" value="1"/>
</dbReference>
<accession>A0A0F9UG24</accession>
<comment type="caution">
    <text evidence="3">The sequence shown here is derived from an EMBL/GenBank/DDBJ whole genome shotgun (WGS) entry which is preliminary data.</text>
</comment>
<reference evidence="3" key="1">
    <citation type="journal article" date="2015" name="Nature">
        <title>Complex archaea that bridge the gap between prokaryotes and eukaryotes.</title>
        <authorList>
            <person name="Spang A."/>
            <person name="Saw J.H."/>
            <person name="Jorgensen S.L."/>
            <person name="Zaremba-Niedzwiedzka K."/>
            <person name="Martijn J."/>
            <person name="Lind A.E."/>
            <person name="van Eijk R."/>
            <person name="Schleper C."/>
            <person name="Guy L."/>
            <person name="Ettema T.J."/>
        </authorList>
    </citation>
    <scope>NUCLEOTIDE SEQUENCE</scope>
</reference>
<dbReference type="InterPro" id="IPR029063">
    <property type="entry name" value="SAM-dependent_MTases_sf"/>
</dbReference>
<keyword evidence="1" id="KW-0694">RNA-binding</keyword>
<name>A0A0F9UG24_9ZZZZ</name>
<evidence type="ECO:0000256" key="1">
    <source>
        <dbReference type="ARBA" id="ARBA00022884"/>
    </source>
</evidence>
<organism evidence="3">
    <name type="scientific">marine sediment metagenome</name>
    <dbReference type="NCBI Taxonomy" id="412755"/>
    <lineage>
        <taxon>unclassified sequences</taxon>
        <taxon>metagenomes</taxon>
        <taxon>ecological metagenomes</taxon>
    </lineage>
</organism>
<dbReference type="GO" id="GO:0003723">
    <property type="term" value="F:RNA binding"/>
    <property type="evidence" value="ECO:0007669"/>
    <property type="project" value="UniProtKB-KW"/>
</dbReference>
<feature type="domain" description="Ribosomal RNA methyltransferase FtsJ" evidence="2">
    <location>
        <begin position="8"/>
        <end position="189"/>
    </location>
</feature>
<dbReference type="AlphaFoldDB" id="A0A0F9UG24"/>
<protein>
    <recommendedName>
        <fullName evidence="2">Ribosomal RNA methyltransferase FtsJ domain-containing protein</fullName>
    </recommendedName>
</protein>
<evidence type="ECO:0000313" key="3">
    <source>
        <dbReference type="EMBL" id="KKN90624.1"/>
    </source>
</evidence>